<comment type="similarity">
    <text evidence="10">Belongs to the GTP-binding SRP family. FtsY subfamily.</text>
</comment>
<dbReference type="InterPro" id="IPR003593">
    <property type="entry name" value="AAA+_ATPase"/>
</dbReference>
<dbReference type="GO" id="GO:0005737">
    <property type="term" value="C:cytoplasm"/>
    <property type="evidence" value="ECO:0007669"/>
    <property type="project" value="UniProtKB-SubCell"/>
</dbReference>
<dbReference type="InterPro" id="IPR042101">
    <property type="entry name" value="SRP54_N_sf"/>
</dbReference>
<feature type="domain" description="SRP54-type proteins GTP-binding" evidence="12">
    <location>
        <begin position="352"/>
        <end position="365"/>
    </location>
</feature>
<dbReference type="PROSITE" id="PS00300">
    <property type="entry name" value="SRP54"/>
    <property type="match status" value="1"/>
</dbReference>
<evidence type="ECO:0000256" key="11">
    <source>
        <dbReference type="SAM" id="MobiDB-lite"/>
    </source>
</evidence>
<dbReference type="PANTHER" id="PTHR43134:SF1">
    <property type="entry name" value="SIGNAL RECOGNITION PARTICLE RECEPTOR SUBUNIT ALPHA"/>
    <property type="match status" value="1"/>
</dbReference>
<evidence type="ECO:0000256" key="9">
    <source>
        <dbReference type="ARBA" id="ARBA00053570"/>
    </source>
</evidence>
<evidence type="ECO:0000259" key="12">
    <source>
        <dbReference type="PROSITE" id="PS00300"/>
    </source>
</evidence>
<dbReference type="GO" id="GO:0005525">
    <property type="term" value="F:GTP binding"/>
    <property type="evidence" value="ECO:0007669"/>
    <property type="project" value="UniProtKB-UniRule"/>
</dbReference>
<dbReference type="InterPro" id="IPR004390">
    <property type="entry name" value="SR_rcpt_FtsY"/>
</dbReference>
<dbReference type="Gene3D" id="3.40.50.300">
    <property type="entry name" value="P-loop containing nucleotide triphosphate hydrolases"/>
    <property type="match status" value="1"/>
</dbReference>
<dbReference type="Pfam" id="PF02881">
    <property type="entry name" value="SRP54_N"/>
    <property type="match status" value="1"/>
</dbReference>
<comment type="subcellular location">
    <subcellularLocation>
        <location evidence="10">Cell membrane</location>
        <topology evidence="10">Peripheral membrane protein</topology>
        <orientation evidence="10">Cytoplasmic side</orientation>
    </subcellularLocation>
    <subcellularLocation>
        <location evidence="10">Cytoplasm</location>
    </subcellularLocation>
</comment>
<dbReference type="InterPro" id="IPR000897">
    <property type="entry name" value="SRP54_GTPase_dom"/>
</dbReference>
<feature type="compositionally biased region" description="Basic and acidic residues" evidence="11">
    <location>
        <begin position="12"/>
        <end position="27"/>
    </location>
</feature>
<feature type="binding site" evidence="10">
    <location>
        <begin position="185"/>
        <end position="192"/>
    </location>
    <ligand>
        <name>GTP</name>
        <dbReference type="ChEBI" id="CHEBI:37565"/>
    </ligand>
</feature>
<keyword evidence="2 10" id="KW-0963">Cytoplasm</keyword>
<dbReference type="SMART" id="SM00963">
    <property type="entry name" value="SRP54_N"/>
    <property type="match status" value="1"/>
</dbReference>
<evidence type="ECO:0000256" key="3">
    <source>
        <dbReference type="ARBA" id="ARBA00022741"/>
    </source>
</evidence>
<comment type="subunit">
    <text evidence="10">Part of the signal recognition particle protein translocation system, which is composed of SRP and FtsY. SRP is a ribonucleoprotein composed of Ffh and a 4.5S RNA molecule.</text>
</comment>
<dbReference type="SUPFAM" id="SSF52540">
    <property type="entry name" value="P-loop containing nucleoside triphosphate hydrolases"/>
    <property type="match status" value="1"/>
</dbReference>
<dbReference type="GO" id="GO:0006614">
    <property type="term" value="P:SRP-dependent cotranslational protein targeting to membrane"/>
    <property type="evidence" value="ECO:0007669"/>
    <property type="project" value="InterPro"/>
</dbReference>
<evidence type="ECO:0000313" key="13">
    <source>
        <dbReference type="EMBL" id="RUO41935.1"/>
    </source>
</evidence>
<reference evidence="14" key="1">
    <citation type="journal article" date="2018" name="Front. Microbiol.">
        <title>Genome-Based Analysis Reveals the Taxonomy and Diversity of the Family Idiomarinaceae.</title>
        <authorList>
            <person name="Liu Y."/>
            <person name="Lai Q."/>
            <person name="Shao Z."/>
        </authorList>
    </citation>
    <scope>NUCLEOTIDE SEQUENCE [LARGE SCALE GENOMIC DNA]</scope>
    <source>
        <strain evidence="14">KYW314</strain>
    </source>
</reference>
<evidence type="ECO:0000256" key="2">
    <source>
        <dbReference type="ARBA" id="ARBA00022490"/>
    </source>
</evidence>
<dbReference type="PANTHER" id="PTHR43134">
    <property type="entry name" value="SIGNAL RECOGNITION PARTICLE RECEPTOR SUBUNIT ALPHA"/>
    <property type="match status" value="1"/>
</dbReference>
<proteinExistence type="inferred from homology"/>
<evidence type="ECO:0000256" key="4">
    <source>
        <dbReference type="ARBA" id="ARBA00022801"/>
    </source>
</evidence>
<dbReference type="GO" id="GO:0005047">
    <property type="term" value="F:signal recognition particle binding"/>
    <property type="evidence" value="ECO:0007669"/>
    <property type="project" value="TreeGrafter"/>
</dbReference>
<feature type="region of interest" description="Disordered" evidence="11">
    <location>
        <begin position="1"/>
        <end position="57"/>
    </location>
</feature>
<dbReference type="SMART" id="SM00962">
    <property type="entry name" value="SRP54"/>
    <property type="match status" value="1"/>
</dbReference>
<keyword evidence="7 10" id="KW-0675">Receptor</keyword>
<keyword evidence="4 10" id="KW-0378">Hydrolase</keyword>
<feature type="compositionally biased region" description="Basic residues" evidence="11">
    <location>
        <begin position="1"/>
        <end position="11"/>
    </location>
</feature>
<feature type="binding site" evidence="10">
    <location>
        <begin position="267"/>
        <end position="271"/>
    </location>
    <ligand>
        <name>GTP</name>
        <dbReference type="ChEBI" id="CHEBI:37565"/>
    </ligand>
</feature>
<dbReference type="GO" id="GO:0005886">
    <property type="term" value="C:plasma membrane"/>
    <property type="evidence" value="ECO:0007669"/>
    <property type="project" value="UniProtKB-SubCell"/>
</dbReference>
<sequence length="392" mass="42771">MVFSLFKKKSEKKQDSEPADLEQKQEEQVSESAPTVESEQPTAQPEISPPEPSPDATEICAQVTAESRAKQPAKPTQQSFWQRLTSGLKKTSTAIGDGLWGLFKDKKIDDELFEELETQLLTADIGVPTTLKIVERLTAQADRRQLQDASALYQLLQDDMTEILTAVEQPLQTATASPYVILMVGVNGVGKTTTIGKLAQQFKREGKSVMLAAGDTFRAAAVEQLQVWGERNDIPVVAQHTGADSASVIYDAVEAAKARGVDVLIADTAGRLQNKAHLMDELKKVVRVMKKVDPEAPHEVMLTLDAGTGQNAISQAKLFTEAVGVTGITLTKLDGTAKGGVIFAIADQFQIPIRYIGVGEGIDDLRPFVAKDFVEALFQREIQREIQKETQP</sequence>
<dbReference type="RefSeq" id="WP_169930663.1">
    <property type="nucleotide sequence ID" value="NZ_PIPR01000001.1"/>
</dbReference>
<dbReference type="GO" id="GO:0003924">
    <property type="term" value="F:GTPase activity"/>
    <property type="evidence" value="ECO:0007669"/>
    <property type="project" value="UniProtKB-UniRule"/>
</dbReference>
<dbReference type="Pfam" id="PF00448">
    <property type="entry name" value="SRP54"/>
    <property type="match status" value="1"/>
</dbReference>
<dbReference type="EMBL" id="PIPR01000001">
    <property type="protein sequence ID" value="RUO41935.1"/>
    <property type="molecule type" value="Genomic_DNA"/>
</dbReference>
<evidence type="ECO:0000256" key="7">
    <source>
        <dbReference type="ARBA" id="ARBA00023170"/>
    </source>
</evidence>
<dbReference type="HAMAP" id="MF_00920">
    <property type="entry name" value="FtsY"/>
    <property type="match status" value="1"/>
</dbReference>
<comment type="caution">
    <text evidence="13">The sequence shown here is derived from an EMBL/GenBank/DDBJ whole genome shotgun (WGS) entry which is preliminary data.</text>
</comment>
<dbReference type="FunFam" id="3.40.50.300:FF:000053">
    <property type="entry name" value="Signal recognition particle receptor FtsY"/>
    <property type="match status" value="1"/>
</dbReference>
<evidence type="ECO:0000256" key="6">
    <source>
        <dbReference type="ARBA" id="ARBA00023136"/>
    </source>
</evidence>
<evidence type="ECO:0000256" key="10">
    <source>
        <dbReference type="HAMAP-Rule" id="MF_00920"/>
    </source>
</evidence>
<keyword evidence="3 10" id="KW-0547">Nucleotide-binding</keyword>
<evidence type="ECO:0000256" key="5">
    <source>
        <dbReference type="ARBA" id="ARBA00023134"/>
    </source>
</evidence>
<protein>
    <recommendedName>
        <fullName evidence="10">Signal recognition particle receptor FtsY</fullName>
        <shortName evidence="10">SRP receptor</shortName>
        <ecNumber evidence="10">3.6.5.4</ecNumber>
    </recommendedName>
</protein>
<dbReference type="InterPro" id="IPR036225">
    <property type="entry name" value="SRP/SRP_N"/>
</dbReference>
<comment type="function">
    <text evidence="9 10">Involved in targeting and insertion of nascent membrane proteins into the cytoplasmic membrane. Acts as a receptor for the complex formed by the signal recognition particle (SRP) and the ribosome-nascent chain (RNC). Interaction with SRP-RNC leads to the transfer of the RNC complex to the Sec translocase for insertion into the membrane, the hydrolysis of GTP by both Ffh and FtsY, and the dissociation of the SRP-FtsY complex into the individual components.</text>
</comment>
<dbReference type="Gene3D" id="1.20.120.140">
    <property type="entry name" value="Signal recognition particle SRP54, nucleotide-binding domain"/>
    <property type="match status" value="1"/>
</dbReference>
<dbReference type="SUPFAM" id="SSF47364">
    <property type="entry name" value="Domain of the SRP/SRP receptor G-proteins"/>
    <property type="match status" value="1"/>
</dbReference>
<dbReference type="CDD" id="cd17874">
    <property type="entry name" value="FtsY"/>
    <property type="match status" value="1"/>
</dbReference>
<keyword evidence="1 10" id="KW-1003">Cell membrane</keyword>
<keyword evidence="14" id="KW-1185">Reference proteome</keyword>
<dbReference type="FunFam" id="1.20.120.140:FF:000002">
    <property type="entry name" value="Signal recognition particle receptor FtsY"/>
    <property type="match status" value="1"/>
</dbReference>
<feature type="binding site" evidence="10">
    <location>
        <begin position="331"/>
        <end position="334"/>
    </location>
    <ligand>
        <name>GTP</name>
        <dbReference type="ChEBI" id="CHEBI:37565"/>
    </ligand>
</feature>
<name>A0A7Z7EUD1_9GAMM</name>
<dbReference type="SMART" id="SM00382">
    <property type="entry name" value="AAA"/>
    <property type="match status" value="1"/>
</dbReference>
<dbReference type="EC" id="3.6.5.4" evidence="10"/>
<dbReference type="NCBIfam" id="TIGR00064">
    <property type="entry name" value="ftsY"/>
    <property type="match status" value="1"/>
</dbReference>
<accession>A0A7Z7EUD1</accession>
<dbReference type="InterPro" id="IPR013822">
    <property type="entry name" value="Signal_recog_particl_SRP54_hlx"/>
</dbReference>
<evidence type="ECO:0000256" key="1">
    <source>
        <dbReference type="ARBA" id="ARBA00022475"/>
    </source>
</evidence>
<organism evidence="13 14">
    <name type="scientific">Pseudidiomarina aestuarii</name>
    <dbReference type="NCBI Taxonomy" id="624146"/>
    <lineage>
        <taxon>Bacteria</taxon>
        <taxon>Pseudomonadati</taxon>
        <taxon>Pseudomonadota</taxon>
        <taxon>Gammaproteobacteria</taxon>
        <taxon>Alteromonadales</taxon>
        <taxon>Idiomarinaceae</taxon>
        <taxon>Pseudidiomarina</taxon>
    </lineage>
</organism>
<evidence type="ECO:0000313" key="14">
    <source>
        <dbReference type="Proteomes" id="UP000287766"/>
    </source>
</evidence>
<comment type="catalytic activity">
    <reaction evidence="8 10">
        <text>GTP + H2O = GDP + phosphate + H(+)</text>
        <dbReference type="Rhea" id="RHEA:19669"/>
        <dbReference type="ChEBI" id="CHEBI:15377"/>
        <dbReference type="ChEBI" id="CHEBI:15378"/>
        <dbReference type="ChEBI" id="CHEBI:37565"/>
        <dbReference type="ChEBI" id="CHEBI:43474"/>
        <dbReference type="ChEBI" id="CHEBI:58189"/>
        <dbReference type="EC" id="3.6.5.4"/>
    </reaction>
</comment>
<dbReference type="InterPro" id="IPR027417">
    <property type="entry name" value="P-loop_NTPase"/>
</dbReference>
<gene>
    <name evidence="10" type="primary">ftsY</name>
    <name evidence="13" type="ORF">CWE22_07245</name>
</gene>
<dbReference type="AlphaFoldDB" id="A0A7Z7EUD1"/>
<keyword evidence="5 10" id="KW-0342">GTP-binding</keyword>
<dbReference type="Proteomes" id="UP000287766">
    <property type="component" value="Unassembled WGS sequence"/>
</dbReference>
<keyword evidence="6 10" id="KW-0472">Membrane</keyword>
<feature type="compositionally biased region" description="Polar residues" evidence="11">
    <location>
        <begin position="30"/>
        <end position="45"/>
    </location>
</feature>
<evidence type="ECO:0000256" key="8">
    <source>
        <dbReference type="ARBA" id="ARBA00048027"/>
    </source>
</evidence>